<feature type="compositionally biased region" description="Low complexity" evidence="1">
    <location>
        <begin position="74"/>
        <end position="101"/>
    </location>
</feature>
<feature type="compositionally biased region" description="Polar residues" evidence="1">
    <location>
        <begin position="1"/>
        <end position="18"/>
    </location>
</feature>
<gene>
    <name evidence="2" type="ORF">MEUPH1_LOCUS17060</name>
</gene>
<evidence type="ECO:0000256" key="1">
    <source>
        <dbReference type="SAM" id="MobiDB-lite"/>
    </source>
</evidence>
<comment type="caution">
    <text evidence="2">The sequence shown here is derived from an EMBL/GenBank/DDBJ whole genome shotgun (WGS) entry which is preliminary data.</text>
</comment>
<feature type="region of interest" description="Disordered" evidence="1">
    <location>
        <begin position="49"/>
        <end position="128"/>
    </location>
</feature>
<dbReference type="EMBL" id="CARXXK010000003">
    <property type="protein sequence ID" value="CAI6361936.1"/>
    <property type="molecule type" value="Genomic_DNA"/>
</dbReference>
<name>A0AAV0X1Q7_9HEMI</name>
<proteinExistence type="predicted"/>
<evidence type="ECO:0000313" key="3">
    <source>
        <dbReference type="Proteomes" id="UP001160148"/>
    </source>
</evidence>
<evidence type="ECO:0000313" key="2">
    <source>
        <dbReference type="EMBL" id="CAI6361936.1"/>
    </source>
</evidence>
<reference evidence="2 3" key="1">
    <citation type="submission" date="2023-01" db="EMBL/GenBank/DDBJ databases">
        <authorList>
            <person name="Whitehead M."/>
        </authorList>
    </citation>
    <scope>NUCLEOTIDE SEQUENCE [LARGE SCALE GENOMIC DNA]</scope>
</reference>
<dbReference type="AlphaFoldDB" id="A0AAV0X1Q7"/>
<dbReference type="Proteomes" id="UP001160148">
    <property type="component" value="Unassembled WGS sequence"/>
</dbReference>
<sequence>MVPKTYFSTKTQPLTETGASGGRRSMPVTVVVPSRDFRQGFRGRYVLRRQHAKHSRTTRLTPLHAVENRDRGRLASGSGVVAPGSSPLDRSSELLLSSRPLAGTVSTSSTDAQPSPSGHVFDDDRCKR</sequence>
<accession>A0AAV0X1Q7</accession>
<protein>
    <submittedName>
        <fullName evidence="2">Uncharacterized protein</fullName>
    </submittedName>
</protein>
<feature type="region of interest" description="Disordered" evidence="1">
    <location>
        <begin position="1"/>
        <end position="26"/>
    </location>
</feature>
<organism evidence="2 3">
    <name type="scientific">Macrosiphum euphorbiae</name>
    <name type="common">potato aphid</name>
    <dbReference type="NCBI Taxonomy" id="13131"/>
    <lineage>
        <taxon>Eukaryota</taxon>
        <taxon>Metazoa</taxon>
        <taxon>Ecdysozoa</taxon>
        <taxon>Arthropoda</taxon>
        <taxon>Hexapoda</taxon>
        <taxon>Insecta</taxon>
        <taxon>Pterygota</taxon>
        <taxon>Neoptera</taxon>
        <taxon>Paraneoptera</taxon>
        <taxon>Hemiptera</taxon>
        <taxon>Sternorrhyncha</taxon>
        <taxon>Aphidomorpha</taxon>
        <taxon>Aphidoidea</taxon>
        <taxon>Aphididae</taxon>
        <taxon>Macrosiphini</taxon>
        <taxon>Macrosiphum</taxon>
    </lineage>
</organism>
<keyword evidence="3" id="KW-1185">Reference proteome</keyword>
<feature type="compositionally biased region" description="Polar residues" evidence="1">
    <location>
        <begin position="104"/>
        <end position="116"/>
    </location>
</feature>